<keyword evidence="6" id="KW-0677">Repeat</keyword>
<feature type="domain" description="Thioredoxin" evidence="12">
    <location>
        <begin position="513"/>
        <end position="630"/>
    </location>
</feature>
<keyword evidence="10" id="KW-0676">Redox-active center</keyword>
<keyword evidence="9" id="KW-0413">Isomerase</keyword>
<evidence type="ECO:0000256" key="2">
    <source>
        <dbReference type="ARBA" id="ARBA00004319"/>
    </source>
</evidence>
<dbReference type="CDD" id="cd02995">
    <property type="entry name" value="PDI_a_PDI_a'_C"/>
    <property type="match status" value="1"/>
</dbReference>
<comment type="similarity">
    <text evidence="3">Belongs to the protein disulfide isomerase family.</text>
</comment>
<comment type="subcellular location">
    <subcellularLocation>
        <location evidence="2">Endoplasmic reticulum lumen</location>
    </subcellularLocation>
</comment>
<dbReference type="CDD" id="cd02961">
    <property type="entry name" value="PDI_a_family"/>
    <property type="match status" value="2"/>
</dbReference>
<dbReference type="PANTHER" id="PTHR18929:SF210">
    <property type="entry name" value="PROTEIN DISULFIDE-ISOMERASE A4"/>
    <property type="match status" value="1"/>
</dbReference>
<evidence type="ECO:0000256" key="3">
    <source>
        <dbReference type="ARBA" id="ARBA00006347"/>
    </source>
</evidence>
<evidence type="ECO:0000256" key="9">
    <source>
        <dbReference type="ARBA" id="ARBA00023235"/>
    </source>
</evidence>
<dbReference type="GO" id="GO:0006457">
    <property type="term" value="P:protein folding"/>
    <property type="evidence" value="ECO:0007669"/>
    <property type="project" value="TreeGrafter"/>
</dbReference>
<evidence type="ECO:0000259" key="12">
    <source>
        <dbReference type="PROSITE" id="PS51352"/>
    </source>
</evidence>
<dbReference type="EC" id="5.3.4.1" evidence="4"/>
<dbReference type="PANTHER" id="PTHR18929">
    <property type="entry name" value="PROTEIN DISULFIDE ISOMERASE"/>
    <property type="match status" value="1"/>
</dbReference>
<evidence type="ECO:0000256" key="5">
    <source>
        <dbReference type="ARBA" id="ARBA00022729"/>
    </source>
</evidence>
<sequence>MRWWHFTLFCACSASFCEASSPEPKVAEKPGESIPIVDGHGGTIDIKVDSDVLMLTEDNFDIIVNAKPIILVNFFVPWCVHCQKLAPEYAKAANRLKGNDKIPRIPLAKVDCNSESALARRFGIAGYPTLLIFQKGQHKEYEGGMTSDALIEEMRKLTDPDYKPPPPAVKVLTSQNFTSVLSRVKLALVEFYAPWCGHCKQLEPELERAARNLEERVDPIPIYKIDAIAEKDIAKALDIPGYPTMFVIRYGIRFRYDGPREDSGIAAYMIQQGKSPSEYLERQPQLKNEVKWSRFPLVVGAFQSLKSKFFETFIEAANFERGNFSFVHTDKFDVVNAVLGVKQMDTIALLQPEWLRSPYETVRLIYTNSKAKSQDLRDWYHAHCVPLVGHRTKENLWMYNKYPMVVAYYDVNFSHEYRAETQIPRRQMLSVAKDFRDYHPEHKLVFAISDEDDFYEELKLLKLADSPTIVNVGFYMSPKERYAMEPVEDFDDDSLRKFIDDVLEKKLKPIRKSQLAPKKQSGAARIVVGSSFEKEIINEDKDVFILFYAPDCGHCKNFMPDFKKIAKKYQDSDLKVAKIDASNNEFPDEFVVTGYPTLFYVPAKDKKNPIKFVGERNLSNVLDFIEKHRAHGKGENAPEGQEVRKDEL</sequence>
<dbReference type="Pfam" id="PF00085">
    <property type="entry name" value="Thioredoxin"/>
    <property type="match status" value="3"/>
</dbReference>
<dbReference type="PROSITE" id="PS51352">
    <property type="entry name" value="THIOREDOXIN_2"/>
    <property type="match status" value="3"/>
</dbReference>
<dbReference type="GO" id="GO:0009986">
    <property type="term" value="C:cell surface"/>
    <property type="evidence" value="ECO:0007669"/>
    <property type="project" value="TreeGrafter"/>
</dbReference>
<proteinExistence type="inferred from homology"/>
<dbReference type="GO" id="GO:0005788">
    <property type="term" value="C:endoplasmic reticulum lumen"/>
    <property type="evidence" value="ECO:0007669"/>
    <property type="project" value="UniProtKB-SubCell"/>
</dbReference>
<keyword evidence="8" id="KW-1015">Disulfide bond</keyword>
<accession>A0AAJ6QP60</accession>
<gene>
    <name evidence="14" type="primary">LOC100903395</name>
</gene>
<evidence type="ECO:0000256" key="6">
    <source>
        <dbReference type="ARBA" id="ARBA00022737"/>
    </source>
</evidence>
<evidence type="ECO:0000256" key="10">
    <source>
        <dbReference type="ARBA" id="ARBA00023284"/>
    </source>
</evidence>
<dbReference type="NCBIfam" id="TIGR01130">
    <property type="entry name" value="ER_PDI_fam"/>
    <property type="match status" value="1"/>
</dbReference>
<evidence type="ECO:0000256" key="1">
    <source>
        <dbReference type="ARBA" id="ARBA00001182"/>
    </source>
</evidence>
<keyword evidence="5 11" id="KW-0732">Signal</keyword>
<comment type="catalytic activity">
    <reaction evidence="1">
        <text>Catalyzes the rearrangement of -S-S- bonds in proteins.</text>
        <dbReference type="EC" id="5.3.4.1"/>
    </reaction>
</comment>
<name>A0AAJ6QP60_9ACAR</name>
<feature type="chain" id="PRO_5042605921" description="protein disulfide-isomerase" evidence="11">
    <location>
        <begin position="20"/>
        <end position="648"/>
    </location>
</feature>
<dbReference type="GO" id="GO:0003756">
    <property type="term" value="F:protein disulfide isomerase activity"/>
    <property type="evidence" value="ECO:0007669"/>
    <property type="project" value="UniProtKB-EC"/>
</dbReference>
<dbReference type="InterPro" id="IPR005792">
    <property type="entry name" value="Prot_disulphide_isomerase"/>
</dbReference>
<protein>
    <recommendedName>
        <fullName evidence="4">protein disulfide-isomerase</fullName>
        <ecNumber evidence="4">5.3.4.1</ecNumber>
    </recommendedName>
</protein>
<evidence type="ECO:0000313" key="14">
    <source>
        <dbReference type="RefSeq" id="XP_003739208.1"/>
    </source>
</evidence>
<evidence type="ECO:0000256" key="8">
    <source>
        <dbReference type="ARBA" id="ARBA00023157"/>
    </source>
</evidence>
<keyword evidence="13" id="KW-1185">Reference proteome</keyword>
<feature type="signal peptide" evidence="11">
    <location>
        <begin position="1"/>
        <end position="19"/>
    </location>
</feature>
<keyword evidence="7" id="KW-0256">Endoplasmic reticulum</keyword>
<organism evidence="13 14">
    <name type="scientific">Galendromus occidentalis</name>
    <name type="common">western predatory mite</name>
    <dbReference type="NCBI Taxonomy" id="34638"/>
    <lineage>
        <taxon>Eukaryota</taxon>
        <taxon>Metazoa</taxon>
        <taxon>Ecdysozoa</taxon>
        <taxon>Arthropoda</taxon>
        <taxon>Chelicerata</taxon>
        <taxon>Arachnida</taxon>
        <taxon>Acari</taxon>
        <taxon>Parasitiformes</taxon>
        <taxon>Mesostigmata</taxon>
        <taxon>Gamasina</taxon>
        <taxon>Phytoseioidea</taxon>
        <taxon>Phytoseiidae</taxon>
        <taxon>Typhlodrominae</taxon>
        <taxon>Galendromus</taxon>
    </lineage>
</organism>
<dbReference type="InterPro" id="IPR013766">
    <property type="entry name" value="Thioredoxin_domain"/>
</dbReference>
<dbReference type="Gene3D" id="3.40.30.10">
    <property type="entry name" value="Glutaredoxin"/>
    <property type="match status" value="5"/>
</dbReference>
<feature type="domain" description="Thioredoxin" evidence="12">
    <location>
        <begin position="160"/>
        <end position="274"/>
    </location>
</feature>
<evidence type="ECO:0000256" key="11">
    <source>
        <dbReference type="SAM" id="SignalP"/>
    </source>
</evidence>
<dbReference type="InterPro" id="IPR036249">
    <property type="entry name" value="Thioredoxin-like_sf"/>
</dbReference>
<reference evidence="14" key="1">
    <citation type="submission" date="2025-08" db="UniProtKB">
        <authorList>
            <consortium name="RefSeq"/>
        </authorList>
    </citation>
    <scope>IDENTIFICATION</scope>
</reference>
<dbReference type="KEGG" id="goe:100903395"/>
<dbReference type="AlphaFoldDB" id="A0AAJ6QP60"/>
<dbReference type="RefSeq" id="XP_003739208.1">
    <property type="nucleotide sequence ID" value="XM_003739160.2"/>
</dbReference>
<evidence type="ECO:0000313" key="13">
    <source>
        <dbReference type="Proteomes" id="UP000694867"/>
    </source>
</evidence>
<dbReference type="PROSITE" id="PS00194">
    <property type="entry name" value="THIOREDOXIN_1"/>
    <property type="match status" value="1"/>
</dbReference>
<evidence type="ECO:0000256" key="4">
    <source>
        <dbReference type="ARBA" id="ARBA00012723"/>
    </source>
</evidence>
<dbReference type="SUPFAM" id="SSF52833">
    <property type="entry name" value="Thioredoxin-like"/>
    <property type="match status" value="5"/>
</dbReference>
<dbReference type="GO" id="GO:0034976">
    <property type="term" value="P:response to endoplasmic reticulum stress"/>
    <property type="evidence" value="ECO:0007669"/>
    <property type="project" value="TreeGrafter"/>
</dbReference>
<feature type="domain" description="Thioredoxin" evidence="12">
    <location>
        <begin position="28"/>
        <end position="159"/>
    </location>
</feature>
<dbReference type="GeneID" id="100903395"/>
<dbReference type="Pfam" id="PF13848">
    <property type="entry name" value="Thioredoxin_6"/>
    <property type="match status" value="1"/>
</dbReference>
<dbReference type="FunFam" id="3.40.30.10:FF:000107">
    <property type="entry name" value="Protein disulfide-isomerase 5-2"/>
    <property type="match status" value="1"/>
</dbReference>
<evidence type="ECO:0000256" key="7">
    <source>
        <dbReference type="ARBA" id="ARBA00022824"/>
    </source>
</evidence>
<dbReference type="Proteomes" id="UP000694867">
    <property type="component" value="Unplaced"/>
</dbReference>
<dbReference type="InterPro" id="IPR017937">
    <property type="entry name" value="Thioredoxin_CS"/>
</dbReference>